<proteinExistence type="predicted"/>
<protein>
    <submittedName>
        <fullName evidence="2">Uncharacterized protein</fullName>
    </submittedName>
</protein>
<sequence>VRFLELGQGSGAEKGTGEEGLAPGSEGARPPGEPCLRGLCFGEVWGLRGGRDARGGNLSSAPLDQVAQRLQQQATHKCPSASRTATREVSLQSATKWGRRCDYCGQHLENIRSAPTSSVLCQTFFLGVVSKLLGFLMMPSLCGLLLFEHWEFSIFKKMILLSGNCMPTSLTAGQNCFPHSLIGRVVKHWNVLLNWAVECHCSQVTTAALTPSVVRNWQQSHFTGEFAEVLSQDNQND</sequence>
<name>A0A8C2SJF5_CAPHI</name>
<evidence type="ECO:0000256" key="1">
    <source>
        <dbReference type="SAM" id="MobiDB-lite"/>
    </source>
</evidence>
<feature type="region of interest" description="Disordered" evidence="1">
    <location>
        <begin position="1"/>
        <end position="30"/>
    </location>
</feature>
<evidence type="ECO:0000313" key="2">
    <source>
        <dbReference type="Ensembl" id="ENSCHIP00010043761.1"/>
    </source>
</evidence>
<reference evidence="2" key="1">
    <citation type="submission" date="2019-03" db="EMBL/GenBank/DDBJ databases">
        <title>Genome sequencing and reference-guided assembly of Black Bengal Goat (Capra hircus).</title>
        <authorList>
            <person name="Siddiki A.Z."/>
            <person name="Baten A."/>
            <person name="Billah M."/>
            <person name="Alam M.A.U."/>
            <person name="Shawrob K.S.M."/>
            <person name="Saha S."/>
            <person name="Chowdhury M."/>
            <person name="Rahman A.H."/>
            <person name="Stear M."/>
            <person name="Miah G."/>
            <person name="Das G.B."/>
            <person name="Hossain M.M."/>
            <person name="Kumkum M."/>
            <person name="Islam M.S."/>
            <person name="Mollah A.M."/>
            <person name="Ahsan A."/>
            <person name="Tusar F."/>
            <person name="Khan M.K.I."/>
        </authorList>
    </citation>
    <scope>NUCLEOTIDE SEQUENCE [LARGE SCALE GENOMIC DNA]</scope>
</reference>
<accession>A0A8C2SJF5</accession>
<reference evidence="2" key="2">
    <citation type="submission" date="2025-08" db="UniProtKB">
        <authorList>
            <consortium name="Ensembl"/>
        </authorList>
    </citation>
    <scope>IDENTIFICATION</scope>
</reference>
<dbReference type="AlphaFoldDB" id="A0A8C2SJF5"/>
<organism evidence="2">
    <name type="scientific">Capra hircus</name>
    <name type="common">Goat</name>
    <dbReference type="NCBI Taxonomy" id="9925"/>
    <lineage>
        <taxon>Eukaryota</taxon>
        <taxon>Metazoa</taxon>
        <taxon>Chordata</taxon>
        <taxon>Craniata</taxon>
        <taxon>Vertebrata</taxon>
        <taxon>Euteleostomi</taxon>
        <taxon>Mammalia</taxon>
        <taxon>Eutheria</taxon>
        <taxon>Laurasiatheria</taxon>
        <taxon>Artiodactyla</taxon>
        <taxon>Ruminantia</taxon>
        <taxon>Pecora</taxon>
        <taxon>Bovidae</taxon>
        <taxon>Caprinae</taxon>
        <taxon>Capra</taxon>
    </lineage>
</organism>
<dbReference type="Ensembl" id="ENSCHIT00010060739.1">
    <property type="protein sequence ID" value="ENSCHIP00010043761.1"/>
    <property type="gene ID" value="ENSCHIG00010031783.1"/>
</dbReference>